<dbReference type="Proteomes" id="UP000619238">
    <property type="component" value="Unassembled WGS sequence"/>
</dbReference>
<evidence type="ECO:0000313" key="2">
    <source>
        <dbReference type="EMBL" id="MBC8754855.1"/>
    </source>
</evidence>
<dbReference type="RefSeq" id="WP_187561909.1">
    <property type="nucleotide sequence ID" value="NZ_JACGWS010000005.1"/>
</dbReference>
<keyword evidence="3" id="KW-1185">Reference proteome</keyword>
<keyword evidence="1" id="KW-0472">Membrane</keyword>
<proteinExistence type="predicted"/>
<comment type="caution">
    <text evidence="2">The sequence shown here is derived from an EMBL/GenBank/DDBJ whole genome shotgun (WGS) entry which is preliminary data.</text>
</comment>
<gene>
    <name evidence="2" type="ORF">H2O64_09250</name>
</gene>
<name>A0ABR7Q8H5_9FLAO</name>
<feature type="transmembrane region" description="Helical" evidence="1">
    <location>
        <begin position="39"/>
        <end position="57"/>
    </location>
</feature>
<feature type="transmembrane region" description="Helical" evidence="1">
    <location>
        <begin position="103"/>
        <end position="122"/>
    </location>
</feature>
<evidence type="ECO:0000256" key="1">
    <source>
        <dbReference type="SAM" id="Phobius"/>
    </source>
</evidence>
<sequence length="132" mass="14979">MKTKRAILLGIAIWVIGILFYSISYAIPILEPADTQANIVLFVVVMPLVWFACAFYYKKDHKTHGFKVGQTMLLTAVALDAFITVPFFVMPNGGNHYSFFTSIGFWIIAAEFLLVASLYWYARVYTKHSVLN</sequence>
<feature type="transmembrane region" description="Helical" evidence="1">
    <location>
        <begin position="7"/>
        <end position="27"/>
    </location>
</feature>
<feature type="transmembrane region" description="Helical" evidence="1">
    <location>
        <begin position="69"/>
        <end position="91"/>
    </location>
</feature>
<dbReference type="Pfam" id="PF17329">
    <property type="entry name" value="DUF5367"/>
    <property type="match status" value="1"/>
</dbReference>
<organism evidence="2 3">
    <name type="scientific">Kordia aestuariivivens</name>
    <dbReference type="NCBI Taxonomy" id="2759037"/>
    <lineage>
        <taxon>Bacteria</taxon>
        <taxon>Pseudomonadati</taxon>
        <taxon>Bacteroidota</taxon>
        <taxon>Flavobacteriia</taxon>
        <taxon>Flavobacteriales</taxon>
        <taxon>Flavobacteriaceae</taxon>
        <taxon>Kordia</taxon>
    </lineage>
</organism>
<accession>A0ABR7Q8H5</accession>
<evidence type="ECO:0000313" key="3">
    <source>
        <dbReference type="Proteomes" id="UP000619238"/>
    </source>
</evidence>
<reference evidence="2 3" key="1">
    <citation type="submission" date="2020-07" db="EMBL/GenBank/DDBJ databases">
        <title>Description of Kordia aestuariivivens sp. nov., isolated from a tidal flat.</title>
        <authorList>
            <person name="Park S."/>
            <person name="Yoon J.-H."/>
        </authorList>
    </citation>
    <scope>NUCLEOTIDE SEQUENCE [LARGE SCALE GENOMIC DNA]</scope>
    <source>
        <strain evidence="2 3">YSTF-M3</strain>
    </source>
</reference>
<dbReference type="InterPro" id="IPR020509">
    <property type="entry name" value="Uncharacterised_YnzE"/>
</dbReference>
<keyword evidence="1" id="KW-1133">Transmembrane helix</keyword>
<protein>
    <submittedName>
        <fullName evidence="2">DUF5367 domain-containing protein</fullName>
    </submittedName>
</protein>
<dbReference type="EMBL" id="JACGWS010000005">
    <property type="protein sequence ID" value="MBC8754855.1"/>
    <property type="molecule type" value="Genomic_DNA"/>
</dbReference>
<keyword evidence="1" id="KW-0812">Transmembrane</keyword>